<protein>
    <submittedName>
        <fullName evidence="6">Efflux RND transporter periplasmic adaptor subunit</fullName>
    </submittedName>
</protein>
<organism evidence="6">
    <name type="scientific">Pontimicrobium sp. SW4</name>
    <dbReference type="NCBI Taxonomy" id="3153519"/>
    <lineage>
        <taxon>Bacteria</taxon>
        <taxon>Pseudomonadati</taxon>
        <taxon>Bacteroidota</taxon>
        <taxon>Flavobacteriia</taxon>
        <taxon>Flavobacteriales</taxon>
        <taxon>Flavobacteriaceae</taxon>
        <taxon>Pontimicrobium</taxon>
    </lineage>
</organism>
<dbReference type="GO" id="GO:0015679">
    <property type="term" value="P:plasma membrane copper ion transport"/>
    <property type="evidence" value="ECO:0007669"/>
    <property type="project" value="TreeGrafter"/>
</dbReference>
<sequence length="378" mass="42701">MKHIYSILFLLVILSCGNNEKETEVSIESQNYPEEIIVSKSQFESENMELGELSLQEFNETVVTTGFIDVPPSSKASVTTFMPGYIKNAPLLVGNEVRKGQLLVTLENPEYVELQQNYLEVSNQLKYLKSEFERQSTLYKENITSQKNYLKAESSYKSNLAHYNGLKQNLKMLNINPLDVENGKVSSTINLYAPIKGSITKVNVSNGSYVSSSTEILEIVNTEHIHLELMVFEKDVLKIDKGQPINFKTPEASSEVFKADVHLVGTSIDPINRTIKVHGHIEDDEQTSFVTGMFVEAQIITGSSNLNALPKTAVTEIEGTYYALIVSKKGEEEYIFEKIEVEVGKQTEDFIEVLNTKKFIEKQFLTKGTFMLYLEENK</sequence>
<dbReference type="NCBIfam" id="TIGR01730">
    <property type="entry name" value="RND_mfp"/>
    <property type="match status" value="1"/>
</dbReference>
<evidence type="ECO:0000256" key="2">
    <source>
        <dbReference type="ARBA" id="ARBA00022448"/>
    </source>
</evidence>
<evidence type="ECO:0000256" key="1">
    <source>
        <dbReference type="ARBA" id="ARBA00009477"/>
    </source>
</evidence>
<comment type="similarity">
    <text evidence="1">Belongs to the membrane fusion protein (MFP) (TC 8.A.1) family.</text>
</comment>
<dbReference type="Pfam" id="PF25973">
    <property type="entry name" value="BSH_CzcB"/>
    <property type="match status" value="1"/>
</dbReference>
<dbReference type="PROSITE" id="PS51257">
    <property type="entry name" value="PROKAR_LIPOPROTEIN"/>
    <property type="match status" value="1"/>
</dbReference>
<dbReference type="InterPro" id="IPR051909">
    <property type="entry name" value="MFP_Cation_Efflux"/>
</dbReference>
<dbReference type="GO" id="GO:0060003">
    <property type="term" value="P:copper ion export"/>
    <property type="evidence" value="ECO:0007669"/>
    <property type="project" value="TreeGrafter"/>
</dbReference>
<dbReference type="EMBL" id="CP157199">
    <property type="protein sequence ID" value="XBG61305.1"/>
    <property type="molecule type" value="Genomic_DNA"/>
</dbReference>
<dbReference type="InterPro" id="IPR058792">
    <property type="entry name" value="Beta-barrel_RND_2"/>
</dbReference>
<dbReference type="GO" id="GO:0030313">
    <property type="term" value="C:cell envelope"/>
    <property type="evidence" value="ECO:0007669"/>
    <property type="project" value="TreeGrafter"/>
</dbReference>
<accession>A0AAU7BTK0</accession>
<evidence type="ECO:0000259" key="3">
    <source>
        <dbReference type="Pfam" id="PF25954"/>
    </source>
</evidence>
<gene>
    <name evidence="6" type="ORF">ABGB03_00015</name>
    <name evidence="5" type="ORF">ABGB03_15620</name>
</gene>
<feature type="domain" description="CzcB-like barrel-sandwich hybrid" evidence="4">
    <location>
        <begin position="76"/>
        <end position="220"/>
    </location>
</feature>
<dbReference type="Gene3D" id="2.40.30.170">
    <property type="match status" value="1"/>
</dbReference>
<dbReference type="InterPro" id="IPR058647">
    <property type="entry name" value="BSH_CzcB-like"/>
</dbReference>
<feature type="domain" description="CusB-like beta-barrel" evidence="3">
    <location>
        <begin position="227"/>
        <end position="300"/>
    </location>
</feature>
<dbReference type="Gene3D" id="2.40.50.100">
    <property type="match status" value="1"/>
</dbReference>
<name>A0AAU7BTK0_9FLAO</name>
<reference evidence="6" key="1">
    <citation type="submission" date="2024-05" db="EMBL/GenBank/DDBJ databases">
        <title>Pontimicrobium maritimus sp. nov., isolated form sea water.</title>
        <authorList>
            <person name="Muhammad N."/>
            <person name="Vuong T.Q."/>
            <person name="Han H.L."/>
            <person name="Kim S.-G."/>
        </authorList>
    </citation>
    <scope>NUCLEOTIDE SEQUENCE</scope>
    <source>
        <strain evidence="6">SW4</strain>
    </source>
</reference>
<dbReference type="AlphaFoldDB" id="A0AAU7BTK0"/>
<evidence type="ECO:0000313" key="5">
    <source>
        <dbReference type="EMBL" id="XBG61282.1"/>
    </source>
</evidence>
<dbReference type="PANTHER" id="PTHR30097">
    <property type="entry name" value="CATION EFFLUX SYSTEM PROTEIN CUSB"/>
    <property type="match status" value="1"/>
</dbReference>
<evidence type="ECO:0000313" key="6">
    <source>
        <dbReference type="EMBL" id="XBG61305.1"/>
    </source>
</evidence>
<evidence type="ECO:0000259" key="4">
    <source>
        <dbReference type="Pfam" id="PF25973"/>
    </source>
</evidence>
<dbReference type="EMBL" id="CP157199">
    <property type="protein sequence ID" value="XBG61282.1"/>
    <property type="molecule type" value="Genomic_DNA"/>
</dbReference>
<dbReference type="Gene3D" id="1.10.287.470">
    <property type="entry name" value="Helix hairpin bin"/>
    <property type="match status" value="1"/>
</dbReference>
<dbReference type="Pfam" id="PF25954">
    <property type="entry name" value="Beta-barrel_RND_2"/>
    <property type="match status" value="1"/>
</dbReference>
<dbReference type="InterPro" id="IPR006143">
    <property type="entry name" value="RND_pump_MFP"/>
</dbReference>
<dbReference type="RefSeq" id="WP_347923722.1">
    <property type="nucleotide sequence ID" value="NZ_CP157199.1"/>
</dbReference>
<dbReference type="GO" id="GO:0022857">
    <property type="term" value="F:transmembrane transporter activity"/>
    <property type="evidence" value="ECO:0007669"/>
    <property type="project" value="InterPro"/>
</dbReference>
<keyword evidence="2" id="KW-0813">Transport</keyword>
<dbReference type="SUPFAM" id="SSF111369">
    <property type="entry name" value="HlyD-like secretion proteins"/>
    <property type="match status" value="1"/>
</dbReference>
<dbReference type="GO" id="GO:0016020">
    <property type="term" value="C:membrane"/>
    <property type="evidence" value="ECO:0007669"/>
    <property type="project" value="InterPro"/>
</dbReference>
<dbReference type="Gene3D" id="2.40.420.20">
    <property type="match status" value="1"/>
</dbReference>
<dbReference type="PANTHER" id="PTHR30097:SF4">
    <property type="entry name" value="SLR6042 PROTEIN"/>
    <property type="match status" value="1"/>
</dbReference>
<proteinExistence type="inferred from homology"/>